<dbReference type="InterPro" id="IPR035994">
    <property type="entry name" value="Nucleoside_phosphorylase_sf"/>
</dbReference>
<evidence type="ECO:0000313" key="5">
    <source>
        <dbReference type="EMBL" id="WZL75692.1"/>
    </source>
</evidence>
<reference evidence="5 6" key="1">
    <citation type="submission" date="2023-03" db="EMBL/GenBank/DDBJ databases">
        <title>Novel Species.</title>
        <authorList>
            <person name="Ma S."/>
        </authorList>
    </citation>
    <scope>NUCLEOTIDE SEQUENCE [LARGE SCALE GENOMIC DNA]</scope>
    <source>
        <strain evidence="5 6">B11</strain>
    </source>
</reference>
<evidence type="ECO:0000256" key="1">
    <source>
        <dbReference type="ARBA" id="ARBA00011888"/>
    </source>
</evidence>
<dbReference type="InterPro" id="IPR000845">
    <property type="entry name" value="Nucleoside_phosphorylase_d"/>
</dbReference>
<evidence type="ECO:0000313" key="6">
    <source>
        <dbReference type="Proteomes" id="UP001461341"/>
    </source>
</evidence>
<dbReference type="EC" id="2.4.2.3" evidence="1"/>
<keyword evidence="6" id="KW-1185">Reference proteome</keyword>
<organism evidence="5 6">
    <name type="scientific">Thermatribacter velox</name>
    <dbReference type="NCBI Taxonomy" id="3039681"/>
    <lineage>
        <taxon>Bacteria</taxon>
        <taxon>Pseudomonadati</taxon>
        <taxon>Atribacterota</taxon>
        <taxon>Atribacteria</taxon>
        <taxon>Atribacterales</taxon>
        <taxon>Thermatribacteraceae</taxon>
        <taxon>Thermatribacter</taxon>
    </lineage>
</organism>
<gene>
    <name evidence="5" type="primary">udp</name>
    <name evidence="5" type="ORF">QBE54_08880</name>
</gene>
<evidence type="ECO:0000259" key="4">
    <source>
        <dbReference type="Pfam" id="PF01048"/>
    </source>
</evidence>
<dbReference type="GO" id="GO:0004850">
    <property type="term" value="F:uridine phosphorylase activity"/>
    <property type="evidence" value="ECO:0007669"/>
    <property type="project" value="UniProtKB-EC"/>
</dbReference>
<protein>
    <recommendedName>
        <fullName evidence="2">Uridine phosphorylase</fullName>
        <ecNumber evidence="1">2.4.2.3</ecNumber>
    </recommendedName>
</protein>
<dbReference type="Pfam" id="PF01048">
    <property type="entry name" value="PNP_UDP_1"/>
    <property type="match status" value="1"/>
</dbReference>
<evidence type="ECO:0000256" key="3">
    <source>
        <dbReference type="ARBA" id="ARBA00048447"/>
    </source>
</evidence>
<proteinExistence type="predicted"/>
<comment type="catalytic activity">
    <reaction evidence="3">
        <text>uridine + phosphate = alpha-D-ribose 1-phosphate + uracil</text>
        <dbReference type="Rhea" id="RHEA:24388"/>
        <dbReference type="ChEBI" id="CHEBI:16704"/>
        <dbReference type="ChEBI" id="CHEBI:17568"/>
        <dbReference type="ChEBI" id="CHEBI:43474"/>
        <dbReference type="ChEBI" id="CHEBI:57720"/>
        <dbReference type="EC" id="2.4.2.3"/>
    </reaction>
</comment>
<dbReference type="Proteomes" id="UP001461341">
    <property type="component" value="Chromosome"/>
</dbReference>
<name>A0ABZ2YAT4_9BACT</name>
<keyword evidence="5" id="KW-0328">Glycosyltransferase</keyword>
<feature type="domain" description="Nucleoside phosphorylase" evidence="4">
    <location>
        <begin position="19"/>
        <end position="236"/>
    </location>
</feature>
<evidence type="ECO:0000256" key="2">
    <source>
        <dbReference type="ARBA" id="ARBA00021980"/>
    </source>
</evidence>
<accession>A0ABZ2YAT4</accession>
<dbReference type="Gene3D" id="3.40.50.1580">
    <property type="entry name" value="Nucleoside phosphorylase domain"/>
    <property type="match status" value="1"/>
</dbReference>
<dbReference type="NCBIfam" id="NF008383">
    <property type="entry name" value="PRK11178.1"/>
    <property type="match status" value="1"/>
</dbReference>
<dbReference type="SUPFAM" id="SSF53167">
    <property type="entry name" value="Purine and uridine phosphorylases"/>
    <property type="match status" value="1"/>
</dbReference>
<dbReference type="EMBL" id="CP121689">
    <property type="protein sequence ID" value="WZL75692.1"/>
    <property type="molecule type" value="Genomic_DNA"/>
</dbReference>
<dbReference type="CDD" id="cd17767">
    <property type="entry name" value="UP_EcUdp-like"/>
    <property type="match status" value="1"/>
</dbReference>
<sequence length="256" mass="28074">MEKRVYHLALKKNDLAGARIALIPGDPWRCGVLASVFRVQKELAFHREFRSFWVQDEGEPALIVSSGIGGSSLSIAVEELAQLGVQFFLRLGTCGAIQEHIAPGELIISEGAVRMDGASLHYAPLAYPACANWGMVKLLREACLKLGYRFHTGITCSSATFYPGQERYDTYSGYVIRALQGSLEEWKRLGVLNYEMETATLFTMCRVLGLQAGAVCGVLVNRNSTEEVDSSLVEKVELKLALVGKEVVNALSGWPD</sequence>
<dbReference type="RefSeq" id="WP_369017842.1">
    <property type="nucleotide sequence ID" value="NZ_CP121689.1"/>
</dbReference>
<dbReference type="PANTHER" id="PTHR43691:SF11">
    <property type="entry name" value="FI09636P-RELATED"/>
    <property type="match status" value="1"/>
</dbReference>
<dbReference type="PANTHER" id="PTHR43691">
    <property type="entry name" value="URIDINE PHOSPHORYLASE"/>
    <property type="match status" value="1"/>
</dbReference>
<keyword evidence="5" id="KW-0808">Transferase</keyword>